<dbReference type="PANTHER" id="PTHR42850">
    <property type="entry name" value="METALLOPHOSPHOESTERASE"/>
    <property type="match status" value="1"/>
</dbReference>
<dbReference type="InterPro" id="IPR004843">
    <property type="entry name" value="Calcineurin-like_PHP"/>
</dbReference>
<dbReference type="Proteomes" id="UP000294933">
    <property type="component" value="Unassembled WGS sequence"/>
</dbReference>
<organism evidence="3 4">
    <name type="scientific">Rickenella mellea</name>
    <dbReference type="NCBI Taxonomy" id="50990"/>
    <lineage>
        <taxon>Eukaryota</taxon>
        <taxon>Fungi</taxon>
        <taxon>Dikarya</taxon>
        <taxon>Basidiomycota</taxon>
        <taxon>Agaricomycotina</taxon>
        <taxon>Agaricomycetes</taxon>
        <taxon>Hymenochaetales</taxon>
        <taxon>Rickenellaceae</taxon>
        <taxon>Rickenella</taxon>
    </lineage>
</organism>
<dbReference type="VEuPathDB" id="FungiDB:BD410DRAFT_742959"/>
<reference evidence="3 4" key="1">
    <citation type="submission" date="2018-06" db="EMBL/GenBank/DDBJ databases">
        <title>A transcriptomic atlas of mushroom development highlights an independent origin of complex multicellularity.</title>
        <authorList>
            <consortium name="DOE Joint Genome Institute"/>
            <person name="Krizsan K."/>
            <person name="Almasi E."/>
            <person name="Merenyi Z."/>
            <person name="Sahu N."/>
            <person name="Viragh M."/>
            <person name="Koszo T."/>
            <person name="Mondo S."/>
            <person name="Kiss B."/>
            <person name="Balint B."/>
            <person name="Kues U."/>
            <person name="Barry K."/>
            <person name="Hegedus J.C."/>
            <person name="Henrissat B."/>
            <person name="Johnson J."/>
            <person name="Lipzen A."/>
            <person name="Ohm R."/>
            <person name="Nagy I."/>
            <person name="Pangilinan J."/>
            <person name="Yan J."/>
            <person name="Xiong Y."/>
            <person name="Grigoriev I.V."/>
            <person name="Hibbett D.S."/>
            <person name="Nagy L.G."/>
        </authorList>
    </citation>
    <scope>NUCLEOTIDE SEQUENCE [LARGE SCALE GENOMIC DNA]</scope>
    <source>
        <strain evidence="3 4">SZMC22713</strain>
    </source>
</reference>
<dbReference type="SUPFAM" id="SSF56300">
    <property type="entry name" value="Metallo-dependent phosphatases"/>
    <property type="match status" value="1"/>
</dbReference>
<evidence type="ECO:0000313" key="4">
    <source>
        <dbReference type="Proteomes" id="UP000294933"/>
    </source>
</evidence>
<feature type="transmembrane region" description="Helical" evidence="1">
    <location>
        <begin position="7"/>
        <end position="26"/>
    </location>
</feature>
<dbReference type="InterPro" id="IPR029052">
    <property type="entry name" value="Metallo-depent_PP-like"/>
</dbReference>
<dbReference type="GO" id="GO:0006798">
    <property type="term" value="P:polyphosphate catabolic process"/>
    <property type="evidence" value="ECO:0007669"/>
    <property type="project" value="TreeGrafter"/>
</dbReference>
<keyword evidence="1" id="KW-0812">Transmembrane</keyword>
<dbReference type="Gene3D" id="3.60.21.10">
    <property type="match status" value="1"/>
</dbReference>
<dbReference type="InterPro" id="IPR050126">
    <property type="entry name" value="Ap4A_hydrolase"/>
</dbReference>
<dbReference type="EMBL" id="ML170162">
    <property type="protein sequence ID" value="TDL26317.1"/>
    <property type="molecule type" value="Genomic_DNA"/>
</dbReference>
<keyword evidence="1" id="KW-0472">Membrane</keyword>
<dbReference type="AlphaFoldDB" id="A0A4Y7QF88"/>
<keyword evidence="1" id="KW-1133">Transmembrane helix</keyword>
<evidence type="ECO:0000313" key="3">
    <source>
        <dbReference type="EMBL" id="TDL26317.1"/>
    </source>
</evidence>
<proteinExistence type="predicted"/>
<gene>
    <name evidence="3" type="ORF">BD410DRAFT_742959</name>
</gene>
<dbReference type="GO" id="GO:0016791">
    <property type="term" value="F:phosphatase activity"/>
    <property type="evidence" value="ECO:0007669"/>
    <property type="project" value="TreeGrafter"/>
</dbReference>
<evidence type="ECO:0000259" key="2">
    <source>
        <dbReference type="Pfam" id="PF00149"/>
    </source>
</evidence>
<keyword evidence="4" id="KW-1185">Reference proteome</keyword>
<dbReference type="Pfam" id="PF00149">
    <property type="entry name" value="Metallophos"/>
    <property type="match status" value="1"/>
</dbReference>
<dbReference type="STRING" id="50990.A0A4Y7QF88"/>
<dbReference type="GO" id="GO:0000298">
    <property type="term" value="F:endopolyphosphatase activity"/>
    <property type="evidence" value="ECO:0007669"/>
    <property type="project" value="TreeGrafter"/>
</dbReference>
<accession>A0A4Y7QF88</accession>
<dbReference type="OrthoDB" id="10267127at2759"/>
<protein>
    <submittedName>
        <fullName evidence="3">Metallo-dependent phosphatase</fullName>
    </submittedName>
</protein>
<sequence length="417" mass="46520">MNIQFRQVASFIIVATFVVVLLGLGIRDEAKSVATILTDSLEDSRTSSKRPNFPQYIQMTSLSSEDLALERPGRRIIIIGDVHGMNNSMHDILSKLHYDSSRDLLIHVGDILAKGTLEGSLAVLSYMTSNNVTGVRGNHDQKVIEWRAWLEQVLAHKGGQAWLEEMERKSQDELKIYAKKGKGKGWKKIPKGWKMLEDHYMIAKSMYPDQYKYLISLPLVIHAPSLHSFIVHAGMLPLDPHRSISNSRQPLSHIPSLSDKLKAPNITALREAQELSLLSEVPQNLDPWVLLNIRGVLNNNEVTRSTSDGNPWSDLWTTVLDRCRGFDGALTLEDVEDASSNLKPKLPCHPSTIVYGHAAARGLDIKRWSMGLDTGCVYQRKLTALIIGPENSGDGSLETQSIKFGESRKARVVSIKC</sequence>
<dbReference type="PANTHER" id="PTHR42850:SF4">
    <property type="entry name" value="ZINC-DEPENDENT ENDOPOLYPHOSPHATASE"/>
    <property type="match status" value="1"/>
</dbReference>
<name>A0A4Y7QF88_9AGAM</name>
<dbReference type="GO" id="GO:0005737">
    <property type="term" value="C:cytoplasm"/>
    <property type="evidence" value="ECO:0007669"/>
    <property type="project" value="TreeGrafter"/>
</dbReference>
<evidence type="ECO:0000256" key="1">
    <source>
        <dbReference type="SAM" id="Phobius"/>
    </source>
</evidence>
<feature type="domain" description="Calcineurin-like phosphoesterase" evidence="2">
    <location>
        <begin position="75"/>
        <end position="196"/>
    </location>
</feature>